<sequence>MILNYSQMSGSLSRITPVAQSGIRLDCPDRAAVASGMPTHLIIDGYNLLRGSGARSGHSESFREMLLHDLAAYRHRKRHSITVVFDGWQQGGPTEQREHRAGVQIIYSKRGERADQVIQRLAREYGTDCAVVSSDHEIINAARAHGAFVMGAQEFAGKLRGSSSPSSGALPYKELDPGDDARSGRGPGKKGNPRKLPKSQRQRDRQFRRF</sequence>
<feature type="compositionally biased region" description="Basic and acidic residues" evidence="1">
    <location>
        <begin position="201"/>
        <end position="210"/>
    </location>
</feature>
<dbReference type="PANTHER" id="PTHR34547">
    <property type="entry name" value="YACP-LIKE NYN DOMAIN PROTEIN"/>
    <property type="match status" value="1"/>
</dbReference>
<accession>A0A7S8FCW4</accession>
<dbReference type="AlphaFoldDB" id="A0A7S8FCW4"/>
<gene>
    <name evidence="2" type="ORF">Nkreftii_001265</name>
</gene>
<evidence type="ECO:0000256" key="1">
    <source>
        <dbReference type="SAM" id="MobiDB-lite"/>
    </source>
</evidence>
<protein>
    <recommendedName>
        <fullName evidence="4">NYN domain-containing protein</fullName>
    </recommendedName>
</protein>
<evidence type="ECO:0000313" key="3">
    <source>
        <dbReference type="Proteomes" id="UP000593737"/>
    </source>
</evidence>
<evidence type="ECO:0000313" key="2">
    <source>
        <dbReference type="EMBL" id="QPD03491.1"/>
    </source>
</evidence>
<reference evidence="2 3" key="1">
    <citation type="journal article" date="2020" name="ISME J.">
        <title>Enrichment and physiological characterization of a novel comammox Nitrospira indicates ammonium inhibition of complete nitrification.</title>
        <authorList>
            <person name="Sakoula D."/>
            <person name="Koch H."/>
            <person name="Frank J."/>
            <person name="Jetten M.S.M."/>
            <person name="van Kessel M.A.H.J."/>
            <person name="Lucker S."/>
        </authorList>
    </citation>
    <scope>NUCLEOTIDE SEQUENCE [LARGE SCALE GENOMIC DNA]</scope>
    <source>
        <strain evidence="2">Comreactor17</strain>
    </source>
</reference>
<name>A0A7S8FCW4_9BACT</name>
<organism evidence="2 3">
    <name type="scientific">Candidatus Nitrospira kreftii</name>
    <dbReference type="NCBI Taxonomy" id="2652173"/>
    <lineage>
        <taxon>Bacteria</taxon>
        <taxon>Pseudomonadati</taxon>
        <taxon>Nitrospirota</taxon>
        <taxon>Nitrospiria</taxon>
        <taxon>Nitrospirales</taxon>
        <taxon>Nitrospiraceae</taxon>
        <taxon>Nitrospira</taxon>
    </lineage>
</organism>
<proteinExistence type="predicted"/>
<feature type="region of interest" description="Disordered" evidence="1">
    <location>
        <begin position="158"/>
        <end position="210"/>
    </location>
</feature>
<dbReference type="InterPro" id="IPR010298">
    <property type="entry name" value="YacP-like"/>
</dbReference>
<dbReference type="Proteomes" id="UP000593737">
    <property type="component" value="Chromosome"/>
</dbReference>
<dbReference type="PANTHER" id="PTHR34547:SF1">
    <property type="entry name" value="YACP-LIKE NYN DOMAIN PROTEIN"/>
    <property type="match status" value="1"/>
</dbReference>
<evidence type="ECO:0008006" key="4">
    <source>
        <dbReference type="Google" id="ProtNLM"/>
    </source>
</evidence>
<feature type="compositionally biased region" description="Basic and acidic residues" evidence="1">
    <location>
        <begin position="173"/>
        <end position="183"/>
    </location>
</feature>
<feature type="compositionally biased region" description="Basic residues" evidence="1">
    <location>
        <begin position="187"/>
        <end position="200"/>
    </location>
</feature>
<dbReference type="Pfam" id="PF05991">
    <property type="entry name" value="NYN_YacP"/>
    <property type="match status" value="1"/>
</dbReference>
<dbReference type="EMBL" id="CP047423">
    <property type="protein sequence ID" value="QPD03491.1"/>
    <property type="molecule type" value="Genomic_DNA"/>
</dbReference>
<dbReference type="KEGG" id="nkf:Nkreftii_001265"/>